<evidence type="ECO:0000259" key="1">
    <source>
        <dbReference type="Pfam" id="PF01050"/>
    </source>
</evidence>
<dbReference type="GO" id="GO:0009298">
    <property type="term" value="P:GDP-mannose biosynthetic process"/>
    <property type="evidence" value="ECO:0007669"/>
    <property type="project" value="TreeGrafter"/>
</dbReference>
<dbReference type="EMBL" id="WWEO01000045">
    <property type="protein sequence ID" value="NCD72521.1"/>
    <property type="molecule type" value="Genomic_DNA"/>
</dbReference>
<evidence type="ECO:0000313" key="2">
    <source>
        <dbReference type="EMBL" id="NCD72521.1"/>
    </source>
</evidence>
<dbReference type="InterPro" id="IPR001538">
    <property type="entry name" value="Man6P_isomerase-2_C"/>
</dbReference>
<sequence length="126" mass="14328">MSKYTTKPIPATKPDVAFVTRPWGTFKQYANNTDCTVSLMSVLPGQRLSLQSHTGRAELWIVIDDGAMVQVGDHIAEYKAGDEIWIPANEKHRLSCKGDTPVRVLEVAFGNWQQEDIQRYDDDYKR</sequence>
<keyword evidence="3" id="KW-1185">Reference proteome</keyword>
<reference evidence="2" key="2">
    <citation type="submission" date="2020-10" db="EMBL/GenBank/DDBJ databases">
        <title>Mucilaginibacter sp. nov., isolated from soil.</title>
        <authorList>
            <person name="Jeon C.O."/>
        </authorList>
    </citation>
    <scope>NUCLEOTIDE SEQUENCE</scope>
    <source>
        <strain evidence="2">R11</strain>
    </source>
</reference>
<dbReference type="GO" id="GO:0004475">
    <property type="term" value="F:mannose-1-phosphate guanylyltransferase (GTP) activity"/>
    <property type="evidence" value="ECO:0007669"/>
    <property type="project" value="TreeGrafter"/>
</dbReference>
<gene>
    <name evidence="2" type="ORF">GSY63_24355</name>
</gene>
<reference evidence="2" key="1">
    <citation type="submission" date="2020-01" db="EMBL/GenBank/DDBJ databases">
        <authorList>
            <person name="Seo Y.L."/>
        </authorList>
    </citation>
    <scope>NUCLEOTIDE SEQUENCE</scope>
    <source>
        <strain evidence="2">R11</strain>
    </source>
</reference>
<dbReference type="InterPro" id="IPR014710">
    <property type="entry name" value="RmlC-like_jellyroll"/>
</dbReference>
<name>A0A966DWG8_9SPHI</name>
<comment type="caution">
    <text evidence="2">The sequence shown here is derived from an EMBL/GenBank/DDBJ whole genome shotgun (WGS) entry which is preliminary data.</text>
</comment>
<dbReference type="PANTHER" id="PTHR46390:SF1">
    <property type="entry name" value="MANNOSE-1-PHOSPHATE GUANYLYLTRANSFERASE"/>
    <property type="match status" value="1"/>
</dbReference>
<proteinExistence type="predicted"/>
<dbReference type="Gene3D" id="2.60.120.10">
    <property type="entry name" value="Jelly Rolls"/>
    <property type="match status" value="1"/>
</dbReference>
<dbReference type="CDD" id="cd02213">
    <property type="entry name" value="cupin_PMI_typeII_C"/>
    <property type="match status" value="1"/>
</dbReference>
<dbReference type="AlphaFoldDB" id="A0A966DWG8"/>
<dbReference type="Proteomes" id="UP000638732">
    <property type="component" value="Unassembled WGS sequence"/>
</dbReference>
<evidence type="ECO:0000313" key="3">
    <source>
        <dbReference type="Proteomes" id="UP000638732"/>
    </source>
</evidence>
<dbReference type="PANTHER" id="PTHR46390">
    <property type="entry name" value="MANNOSE-1-PHOSPHATE GUANYLYLTRANSFERASE"/>
    <property type="match status" value="1"/>
</dbReference>
<dbReference type="RefSeq" id="WP_166588462.1">
    <property type="nucleotide sequence ID" value="NZ_WWEO01000045.1"/>
</dbReference>
<dbReference type="InterPro" id="IPR051161">
    <property type="entry name" value="Mannose-6P_isomerase_type2"/>
</dbReference>
<dbReference type="SUPFAM" id="SSF51182">
    <property type="entry name" value="RmlC-like cupins"/>
    <property type="match status" value="1"/>
</dbReference>
<protein>
    <submittedName>
        <fullName evidence="2">Cupin domain-containing protein</fullName>
    </submittedName>
</protein>
<dbReference type="GO" id="GO:0005976">
    <property type="term" value="P:polysaccharide metabolic process"/>
    <property type="evidence" value="ECO:0007669"/>
    <property type="project" value="InterPro"/>
</dbReference>
<dbReference type="InterPro" id="IPR011051">
    <property type="entry name" value="RmlC_Cupin_sf"/>
</dbReference>
<feature type="domain" description="Mannose-6-phosphate isomerase type II C-terminal" evidence="1">
    <location>
        <begin position="19"/>
        <end position="122"/>
    </location>
</feature>
<organism evidence="2 3">
    <name type="scientific">Mucilaginibacter agri</name>
    <dbReference type="NCBI Taxonomy" id="2695265"/>
    <lineage>
        <taxon>Bacteria</taxon>
        <taxon>Pseudomonadati</taxon>
        <taxon>Bacteroidota</taxon>
        <taxon>Sphingobacteriia</taxon>
        <taxon>Sphingobacteriales</taxon>
        <taxon>Sphingobacteriaceae</taxon>
        <taxon>Mucilaginibacter</taxon>
    </lineage>
</organism>
<accession>A0A966DWG8</accession>
<dbReference type="Pfam" id="PF01050">
    <property type="entry name" value="MannoseP_isomer"/>
    <property type="match status" value="1"/>
</dbReference>